<protein>
    <submittedName>
        <fullName evidence="2">Redoxin domain-containing protein</fullName>
    </submittedName>
</protein>
<dbReference type="Gene3D" id="3.40.30.10">
    <property type="entry name" value="Glutaredoxin"/>
    <property type="match status" value="1"/>
</dbReference>
<dbReference type="Proteomes" id="UP001302949">
    <property type="component" value="Unassembled WGS sequence"/>
</dbReference>
<gene>
    <name evidence="2" type="ORF">VB248_06160</name>
</gene>
<comment type="caution">
    <text evidence="2">The sequence shown here is derived from an EMBL/GenBank/DDBJ whole genome shotgun (WGS) entry which is preliminary data.</text>
</comment>
<proteinExistence type="predicted"/>
<evidence type="ECO:0000259" key="1">
    <source>
        <dbReference type="PROSITE" id="PS51352"/>
    </source>
</evidence>
<dbReference type="InterPro" id="IPR036249">
    <property type="entry name" value="Thioredoxin-like_sf"/>
</dbReference>
<name>A0ABU5Q7A8_9BACT</name>
<evidence type="ECO:0000313" key="3">
    <source>
        <dbReference type="Proteomes" id="UP001302949"/>
    </source>
</evidence>
<reference evidence="2 3" key="1">
    <citation type="submission" date="2023-12" db="EMBL/GenBank/DDBJ databases">
        <title>Novel species of the genus Arcicella isolated from rivers.</title>
        <authorList>
            <person name="Lu H."/>
        </authorList>
    </citation>
    <scope>NUCLEOTIDE SEQUENCE [LARGE SCALE GENOMIC DNA]</scope>
    <source>
        <strain evidence="2 3">KCTC 23307</strain>
    </source>
</reference>
<feature type="domain" description="Thioredoxin" evidence="1">
    <location>
        <begin position="22"/>
        <end position="195"/>
    </location>
</feature>
<dbReference type="InterPro" id="IPR000866">
    <property type="entry name" value="AhpC/TSA"/>
</dbReference>
<dbReference type="Pfam" id="PF00578">
    <property type="entry name" value="AhpC-TSA"/>
    <property type="match status" value="1"/>
</dbReference>
<dbReference type="RefSeq" id="WP_323295871.1">
    <property type="nucleotide sequence ID" value="NZ_JAYFUM010000006.1"/>
</dbReference>
<sequence length="196" mass="22465">MQEKAVNKVANTALNKVRPQALQASTFAPDFTLSKANGLWKTLPRNLENQNSFTLSQLMLFRPLVLSFYSPSWNSYGDIHLELLQKAHKRIKNVGGEIFVLTDVLPENLEQLAAQFKLNFNIYYDAENTIAELLGVFSKNYPIWQRVTGISKEVALPSTFIIVANRLIIYSFVDEDFESIISIKELETFIKIYRNK</sequence>
<dbReference type="SUPFAM" id="SSF52833">
    <property type="entry name" value="Thioredoxin-like"/>
    <property type="match status" value="1"/>
</dbReference>
<organism evidence="2 3">
    <name type="scientific">Arcicella rigui</name>
    <dbReference type="NCBI Taxonomy" id="797020"/>
    <lineage>
        <taxon>Bacteria</taxon>
        <taxon>Pseudomonadati</taxon>
        <taxon>Bacteroidota</taxon>
        <taxon>Cytophagia</taxon>
        <taxon>Cytophagales</taxon>
        <taxon>Flectobacillaceae</taxon>
        <taxon>Arcicella</taxon>
    </lineage>
</organism>
<accession>A0ABU5Q7A8</accession>
<dbReference type="InterPro" id="IPR013766">
    <property type="entry name" value="Thioredoxin_domain"/>
</dbReference>
<evidence type="ECO:0000313" key="2">
    <source>
        <dbReference type="EMBL" id="MEA5138704.1"/>
    </source>
</evidence>
<dbReference type="PROSITE" id="PS51352">
    <property type="entry name" value="THIOREDOXIN_2"/>
    <property type="match status" value="1"/>
</dbReference>
<dbReference type="EMBL" id="JAYFUM010000006">
    <property type="protein sequence ID" value="MEA5138704.1"/>
    <property type="molecule type" value="Genomic_DNA"/>
</dbReference>
<keyword evidence="3" id="KW-1185">Reference proteome</keyword>